<keyword evidence="4" id="KW-1185">Reference proteome</keyword>
<evidence type="ECO:0000313" key="4">
    <source>
        <dbReference type="Proteomes" id="UP000054928"/>
    </source>
</evidence>
<feature type="region of interest" description="Disordered" evidence="2">
    <location>
        <begin position="1180"/>
        <end position="1230"/>
    </location>
</feature>
<protein>
    <submittedName>
        <fullName evidence="3">Uncharacterized protein</fullName>
    </submittedName>
</protein>
<dbReference type="OrthoDB" id="309807at2759"/>
<feature type="coiled-coil region" evidence="1">
    <location>
        <begin position="517"/>
        <end position="722"/>
    </location>
</feature>
<dbReference type="EMBL" id="CCYD01000468">
    <property type="protein sequence ID" value="CEG40036.1"/>
    <property type="molecule type" value="Genomic_DNA"/>
</dbReference>
<feature type="compositionally biased region" description="Polar residues" evidence="2">
    <location>
        <begin position="1201"/>
        <end position="1212"/>
    </location>
</feature>
<dbReference type="OMA" id="CDIAKTP"/>
<dbReference type="RefSeq" id="XP_024576405.1">
    <property type="nucleotide sequence ID" value="XM_024725650.1"/>
</dbReference>
<sequence>MDDGNQMLSHERKKIEKNEEDNGHEPKLTIDPFNLSPTSRKGTSIPSPKRPLTKPHPNLLNIDPNATLAAISARLATLISAPETEFARVNRETHVAMTNGSVFVDSHGKKLMPQSNFEDQSHFISTNISSPTSKDVMTPALYDSIIAEEWVNLHLETNKAFLLPVGDTISTMKNPIVDNDDELVLDSEVFVFRRGGDGGPLGRAGMDRGSMYRMGMSKELVDRLYRALYVYTNGFHNLINEIASHCSPQFESHVSSNVWLAFLQLLEQCEHGKHEIALLKFKQAAQSAQDQLQSKCQRDIILLDSQLRSAQSALINEIATGAEKTAHISKLVATTTESTLKIAEQEEELAAQAEQIRLLKLEILVHEDEERKVKEDLNDARRRCDVANSARVNALTDRNAKDEEIRELSNHLKRFEAEKTSYAKRVRDTLVSNQDIRTKADRLKQIIVGLRIETDKAYAEKQSLQEQVEKAQLEICRLQALRAQSDREFVENQNKHNQTEAQLRMIAVNFDKEVEHNVKYQQEIANLTAQIVEEKERSKAWEIKCNILTAEKLNAGMREQDKQQIECLLDQKTELEAVVEANTLDQKRNEEQIQTLNLSIEALNTELQHTKRVFSTGEQAFLHSERTCDQLRLQNQELEKNNVKAKKNIASLKERLKMHEKAAKEQITKLEVEIKVTSAQLRETTYINNDNIARVEQLTHTLLQLEKELAGSKTRTEELSKQVAIIQAEKEGMQRSQDLATSTFQKTIHQFAHSLQIMLTLVKVDEFPLDEAIRELLQMVQDTFGKELNLDKLVEDDDTPVTIELEVQEDVTKEEHASCLKRASVYRNSVEGINNDEESNKSSHLPSHNTCAEKTCTQHEIIRMSRFRKSKLDHLVTKLQSKIASNEEQVANLQSAIMDQTREIYQLTSTTRQQTCLIGKSECQKEMLQSDLEMTTLKLIQVFAEKQAVTSDLKQARLDQALSDNHTFQVQVALATLRREYDKQVIVDEDALGHMWRLHEHNLYMCSLRRNKDVQATATPMDQTTQTLVPQRNPALERPRVPSQLIPSEDYGSSEKLLQKISRATRELLPGVAHEMDLRFQHEKSKLEQQHEGNNASCHLNVHSRNLAQASQNCRQRHFGKFWTIASDNELGVAKLPPVNVKRISAFPPSHVVYHVNEFGTRQNVLVSPTQVPFVAENRARRSLSPRPPLQISHVQRPIPCNSSTVKGSSGNDLRYETQDEERVESGEDTQPQYIGSLDFLTSQSSPTRNNINMQSSNRKVVREISWITGSRNSPTPHLIKDHSDEYGSLSFPDKTLSDGITSNRLAAVVSMHNREKLSFQDATWRAKTESSRHFVNFNHDDKEHEVRSESTTNTDLAMQDRYAQLFPGVLYPIIPNL</sequence>
<feature type="compositionally biased region" description="Basic and acidic residues" evidence="2">
    <location>
        <begin position="9"/>
        <end position="28"/>
    </location>
</feature>
<feature type="coiled-coil region" evidence="1">
    <location>
        <begin position="342"/>
        <end position="425"/>
    </location>
</feature>
<evidence type="ECO:0000313" key="3">
    <source>
        <dbReference type="EMBL" id="CEG40036.1"/>
    </source>
</evidence>
<evidence type="ECO:0000256" key="1">
    <source>
        <dbReference type="SAM" id="Coils"/>
    </source>
</evidence>
<evidence type="ECO:0000256" key="2">
    <source>
        <dbReference type="SAM" id="MobiDB-lite"/>
    </source>
</evidence>
<accession>A0A0P1AFZ3</accession>
<dbReference type="STRING" id="4781.A0A0P1AFZ3"/>
<reference evidence="4" key="1">
    <citation type="submission" date="2014-09" db="EMBL/GenBank/DDBJ databases">
        <authorList>
            <person name="Sharma Rahul"/>
            <person name="Thines Marco"/>
        </authorList>
    </citation>
    <scope>NUCLEOTIDE SEQUENCE [LARGE SCALE GENOMIC DNA]</scope>
</reference>
<name>A0A0P1AFZ3_PLAHL</name>
<dbReference type="GeneID" id="36405313"/>
<feature type="compositionally biased region" description="Polar residues" evidence="2">
    <location>
        <begin position="35"/>
        <end position="46"/>
    </location>
</feature>
<feature type="region of interest" description="Disordered" evidence="2">
    <location>
        <begin position="1"/>
        <end position="60"/>
    </location>
</feature>
<dbReference type="Proteomes" id="UP000054928">
    <property type="component" value="Unassembled WGS sequence"/>
</dbReference>
<organism evidence="3 4">
    <name type="scientific">Plasmopara halstedii</name>
    <name type="common">Downy mildew of sunflower</name>
    <dbReference type="NCBI Taxonomy" id="4781"/>
    <lineage>
        <taxon>Eukaryota</taxon>
        <taxon>Sar</taxon>
        <taxon>Stramenopiles</taxon>
        <taxon>Oomycota</taxon>
        <taxon>Peronosporomycetes</taxon>
        <taxon>Peronosporales</taxon>
        <taxon>Peronosporaceae</taxon>
        <taxon>Plasmopara</taxon>
    </lineage>
</organism>
<proteinExistence type="predicted"/>
<keyword evidence="1" id="KW-0175">Coiled coil</keyword>
<feature type="coiled-coil region" evidence="1">
    <location>
        <begin position="876"/>
        <end position="903"/>
    </location>
</feature>